<dbReference type="CDD" id="cd04690">
    <property type="entry name" value="NUDIX_Hydrolase"/>
    <property type="match status" value="1"/>
</dbReference>
<name>A0A2P8FP91_9BACT</name>
<dbReference type="GO" id="GO:0016787">
    <property type="term" value="F:hydrolase activity"/>
    <property type="evidence" value="ECO:0007669"/>
    <property type="project" value="UniProtKB-KW"/>
</dbReference>
<evidence type="ECO:0000259" key="3">
    <source>
        <dbReference type="PROSITE" id="PS51462"/>
    </source>
</evidence>
<dbReference type="RefSeq" id="WP_106598667.1">
    <property type="nucleotide sequence ID" value="NZ_PYAS01000016.1"/>
</dbReference>
<protein>
    <submittedName>
        <fullName evidence="4">ADP-ribose pyrophosphatase YjhB (NUDIX family)</fullName>
    </submittedName>
</protein>
<organism evidence="4 5">
    <name type="scientific">Dyadobacter jiangsuensis</name>
    <dbReference type="NCBI Taxonomy" id="1591085"/>
    <lineage>
        <taxon>Bacteria</taxon>
        <taxon>Pseudomonadati</taxon>
        <taxon>Bacteroidota</taxon>
        <taxon>Cytophagia</taxon>
        <taxon>Cytophagales</taxon>
        <taxon>Spirosomataceae</taxon>
        <taxon>Dyadobacter</taxon>
    </lineage>
</organism>
<evidence type="ECO:0000256" key="2">
    <source>
        <dbReference type="ARBA" id="ARBA00022801"/>
    </source>
</evidence>
<comment type="cofactor">
    <cofactor evidence="1">
        <name>Mg(2+)</name>
        <dbReference type="ChEBI" id="CHEBI:18420"/>
    </cofactor>
</comment>
<gene>
    <name evidence="4" type="ORF">CLV60_116102</name>
</gene>
<evidence type="ECO:0000256" key="1">
    <source>
        <dbReference type="ARBA" id="ARBA00001946"/>
    </source>
</evidence>
<dbReference type="PANTHER" id="PTHR43046:SF14">
    <property type="entry name" value="MUTT_NUDIX FAMILY PROTEIN"/>
    <property type="match status" value="1"/>
</dbReference>
<dbReference type="PANTHER" id="PTHR43046">
    <property type="entry name" value="GDP-MANNOSE MANNOSYL HYDROLASE"/>
    <property type="match status" value="1"/>
</dbReference>
<dbReference type="SUPFAM" id="SSF55811">
    <property type="entry name" value="Nudix"/>
    <property type="match status" value="1"/>
</dbReference>
<proteinExistence type="predicted"/>
<dbReference type="OrthoDB" id="3532303at2"/>
<dbReference type="AlphaFoldDB" id="A0A2P8FP91"/>
<dbReference type="Pfam" id="PF00293">
    <property type="entry name" value="NUDIX"/>
    <property type="match status" value="1"/>
</dbReference>
<sequence>MIDKLALIYIENKKILAARSRGRDTYYIPGGKRESGESDEETLVREIYEEISLRLDPSLLAYYGEFHAQAHGQPEGVVVRLRCYITGERGEVKAAAEIDEVSWLGYTDRPRVSLAAQLLFDDLNAKGLLA</sequence>
<comment type="caution">
    <text evidence="4">The sequence shown here is derived from an EMBL/GenBank/DDBJ whole genome shotgun (WGS) entry which is preliminary data.</text>
</comment>
<accession>A0A2P8FP91</accession>
<dbReference type="Proteomes" id="UP000241964">
    <property type="component" value="Unassembled WGS sequence"/>
</dbReference>
<evidence type="ECO:0000313" key="4">
    <source>
        <dbReference type="EMBL" id="PSL23546.1"/>
    </source>
</evidence>
<reference evidence="4 5" key="1">
    <citation type="submission" date="2018-03" db="EMBL/GenBank/DDBJ databases">
        <title>Genomic Encyclopedia of Archaeal and Bacterial Type Strains, Phase II (KMG-II): from individual species to whole genera.</title>
        <authorList>
            <person name="Goeker M."/>
        </authorList>
    </citation>
    <scope>NUCLEOTIDE SEQUENCE [LARGE SCALE GENOMIC DNA]</scope>
    <source>
        <strain evidence="4 5">DSM 29057</strain>
    </source>
</reference>
<dbReference type="EMBL" id="PYAS01000016">
    <property type="protein sequence ID" value="PSL23546.1"/>
    <property type="molecule type" value="Genomic_DNA"/>
</dbReference>
<dbReference type="InterPro" id="IPR000086">
    <property type="entry name" value="NUDIX_hydrolase_dom"/>
</dbReference>
<dbReference type="PROSITE" id="PS51462">
    <property type="entry name" value="NUDIX"/>
    <property type="match status" value="1"/>
</dbReference>
<feature type="domain" description="Nudix hydrolase" evidence="3">
    <location>
        <begin position="1"/>
        <end position="130"/>
    </location>
</feature>
<dbReference type="InterPro" id="IPR015797">
    <property type="entry name" value="NUDIX_hydrolase-like_dom_sf"/>
</dbReference>
<evidence type="ECO:0000313" key="5">
    <source>
        <dbReference type="Proteomes" id="UP000241964"/>
    </source>
</evidence>
<keyword evidence="5" id="KW-1185">Reference proteome</keyword>
<dbReference type="Gene3D" id="3.90.79.10">
    <property type="entry name" value="Nucleoside Triphosphate Pyrophosphohydrolase"/>
    <property type="match status" value="1"/>
</dbReference>
<keyword evidence="2" id="KW-0378">Hydrolase</keyword>